<dbReference type="GO" id="GO:0003677">
    <property type="term" value="F:DNA binding"/>
    <property type="evidence" value="ECO:0007669"/>
    <property type="project" value="InterPro"/>
</dbReference>
<protein>
    <submittedName>
        <fullName evidence="2">Helix-turn-helix domain-containing protein</fullName>
    </submittedName>
</protein>
<accession>A0AA41QGF2</accession>
<dbReference type="PANTHER" id="PTHR35010:SF2">
    <property type="entry name" value="BLL4672 PROTEIN"/>
    <property type="match status" value="1"/>
</dbReference>
<dbReference type="RefSeq" id="WP_236089430.1">
    <property type="nucleotide sequence ID" value="NZ_JAKGSG010000034.1"/>
</dbReference>
<reference evidence="2" key="1">
    <citation type="submission" date="2022-01" db="EMBL/GenBank/DDBJ databases">
        <title>Antribacter sp. nov., isolated from Guizhou of China.</title>
        <authorList>
            <person name="Chengliang C."/>
            <person name="Ya Z."/>
        </authorList>
    </citation>
    <scope>NUCLEOTIDE SEQUENCE</scope>
    <source>
        <strain evidence="2">KLBMP 9083</strain>
    </source>
</reference>
<dbReference type="PANTHER" id="PTHR35010">
    <property type="entry name" value="BLL4672 PROTEIN-RELATED"/>
    <property type="match status" value="1"/>
</dbReference>
<gene>
    <name evidence="2" type="ORF">L1785_11610</name>
</gene>
<evidence type="ECO:0000313" key="3">
    <source>
        <dbReference type="Proteomes" id="UP001165405"/>
    </source>
</evidence>
<dbReference type="SMART" id="SM00530">
    <property type="entry name" value="HTH_XRE"/>
    <property type="match status" value="1"/>
</dbReference>
<dbReference type="AlphaFoldDB" id="A0AA41QGF2"/>
<evidence type="ECO:0000313" key="2">
    <source>
        <dbReference type="EMBL" id="MCF4121629.1"/>
    </source>
</evidence>
<sequence length="282" mass="30327">MSSDLGTLLRAHREALAPQDVGLPRGARRRTPGLRRSELATLAGVSVEYLTRLEQGRDRHPSPQVLGALADALRLSPDARLLLLRATKGADGIGSPCAVTPPSDTIRPPVRALLDRLEPGAAALLNRVGDVLAATTTYRRLLEPYGLFDDDRPNLVRFVLTDPRAREAYPDWGRVADRQVAALRMESVPGDPHVAELAEAMTVMAGAEFSDRFAAPLPAEYRSGTERMRHAAVGDLRLDVESLALPDADGQRLVVQLPADEATSAALDRLAGRRPGALHAVG</sequence>
<dbReference type="Gene3D" id="3.30.450.180">
    <property type="match status" value="1"/>
</dbReference>
<name>A0AA41QGF2_9MICO</name>
<dbReference type="PROSITE" id="PS50943">
    <property type="entry name" value="HTH_CROC1"/>
    <property type="match status" value="1"/>
</dbReference>
<dbReference type="Pfam" id="PF13560">
    <property type="entry name" value="HTH_31"/>
    <property type="match status" value="1"/>
</dbReference>
<dbReference type="InterPro" id="IPR010982">
    <property type="entry name" value="Lambda_DNA-bd_dom_sf"/>
</dbReference>
<dbReference type="Pfam" id="PF17765">
    <property type="entry name" value="MLTR_LBD"/>
    <property type="match status" value="1"/>
</dbReference>
<keyword evidence="3" id="KW-1185">Reference proteome</keyword>
<feature type="domain" description="HTH cro/C1-type" evidence="1">
    <location>
        <begin position="33"/>
        <end position="80"/>
    </location>
</feature>
<dbReference type="Proteomes" id="UP001165405">
    <property type="component" value="Unassembled WGS sequence"/>
</dbReference>
<dbReference type="CDD" id="cd00093">
    <property type="entry name" value="HTH_XRE"/>
    <property type="match status" value="1"/>
</dbReference>
<comment type="caution">
    <text evidence="2">The sequence shown here is derived from an EMBL/GenBank/DDBJ whole genome shotgun (WGS) entry which is preliminary data.</text>
</comment>
<dbReference type="InterPro" id="IPR041413">
    <property type="entry name" value="MLTR_LBD"/>
</dbReference>
<dbReference type="InterPro" id="IPR001387">
    <property type="entry name" value="Cro/C1-type_HTH"/>
</dbReference>
<dbReference type="EMBL" id="JAKGSG010000034">
    <property type="protein sequence ID" value="MCF4121629.1"/>
    <property type="molecule type" value="Genomic_DNA"/>
</dbReference>
<dbReference type="SUPFAM" id="SSF47413">
    <property type="entry name" value="lambda repressor-like DNA-binding domains"/>
    <property type="match status" value="1"/>
</dbReference>
<dbReference type="Gene3D" id="1.10.260.40">
    <property type="entry name" value="lambda repressor-like DNA-binding domains"/>
    <property type="match status" value="1"/>
</dbReference>
<evidence type="ECO:0000259" key="1">
    <source>
        <dbReference type="PROSITE" id="PS50943"/>
    </source>
</evidence>
<proteinExistence type="predicted"/>
<organism evidence="2 3">
    <name type="scientific">Antribacter soli</name>
    <dbReference type="NCBI Taxonomy" id="2910976"/>
    <lineage>
        <taxon>Bacteria</taxon>
        <taxon>Bacillati</taxon>
        <taxon>Actinomycetota</taxon>
        <taxon>Actinomycetes</taxon>
        <taxon>Micrococcales</taxon>
        <taxon>Promicromonosporaceae</taxon>
        <taxon>Antribacter</taxon>
    </lineage>
</organism>